<dbReference type="eggNOG" id="ENOG502SANV">
    <property type="taxonomic scope" value="Eukaryota"/>
</dbReference>
<dbReference type="Proteomes" id="UP000059680">
    <property type="component" value="Chromosome 3"/>
</dbReference>
<reference evidence="1 2" key="3">
    <citation type="journal article" date="2013" name="Rice">
        <title>Improvement of the Oryza sativa Nipponbare reference genome using next generation sequence and optical map data.</title>
        <authorList>
            <person name="Kawahara Y."/>
            <person name="de la Bastide M."/>
            <person name="Hamilton J.P."/>
            <person name="Kanamori H."/>
            <person name="McCombie W.R."/>
            <person name="Ouyang S."/>
            <person name="Schwartz D.C."/>
            <person name="Tanaka T."/>
            <person name="Wu J."/>
            <person name="Zhou S."/>
            <person name="Childs K.L."/>
            <person name="Davidson R.M."/>
            <person name="Lin H."/>
            <person name="Quesada-Ocampo L."/>
            <person name="Vaillancourt B."/>
            <person name="Sakai H."/>
            <person name="Lee S.S."/>
            <person name="Kim J."/>
            <person name="Numa H."/>
            <person name="Itoh T."/>
            <person name="Buell C.R."/>
            <person name="Matsumoto T."/>
        </authorList>
    </citation>
    <scope>NUCLEOTIDE SEQUENCE [LARGE SCALE GENOMIC DNA]</scope>
    <source>
        <strain evidence="2">cv. Nipponbare</strain>
    </source>
</reference>
<dbReference type="PANTHER" id="PTHR37449:SF1">
    <property type="entry name" value="OS02G0159950 PROTEIN"/>
    <property type="match status" value="1"/>
</dbReference>
<sequence>MSISRSNLPNLLRAGSILFGRFVAPMTMTWERALSPSIRVNSCETMRLSTSPWVFSLFGAMESISSMKMIDGAFFSASSNAFLRLLSLSPASFDIISGPLIRKKKAPVSLATALAMRVFPEPGGP</sequence>
<dbReference type="EMBL" id="AP014959">
    <property type="protein sequence ID" value="BAS82334.1"/>
    <property type="molecule type" value="Genomic_DNA"/>
</dbReference>
<dbReference type="Gramene" id="Os03t0151850-00">
    <property type="protein sequence ID" value="Os03t0151850-00"/>
    <property type="gene ID" value="Os03g0151850"/>
</dbReference>
<accession>A0A0P0VT19</accession>
<dbReference type="PANTHER" id="PTHR37449">
    <property type="match status" value="1"/>
</dbReference>
<reference evidence="2" key="1">
    <citation type="journal article" date="2005" name="Nature">
        <title>The map-based sequence of the rice genome.</title>
        <authorList>
            <consortium name="International rice genome sequencing project (IRGSP)"/>
            <person name="Matsumoto T."/>
            <person name="Wu J."/>
            <person name="Kanamori H."/>
            <person name="Katayose Y."/>
            <person name="Fujisawa M."/>
            <person name="Namiki N."/>
            <person name="Mizuno H."/>
            <person name="Yamamoto K."/>
            <person name="Antonio B.A."/>
            <person name="Baba T."/>
            <person name="Sakata K."/>
            <person name="Nagamura Y."/>
            <person name="Aoki H."/>
            <person name="Arikawa K."/>
            <person name="Arita K."/>
            <person name="Bito T."/>
            <person name="Chiden Y."/>
            <person name="Fujitsuka N."/>
            <person name="Fukunaka R."/>
            <person name="Hamada M."/>
            <person name="Harada C."/>
            <person name="Hayashi A."/>
            <person name="Hijishita S."/>
            <person name="Honda M."/>
            <person name="Hosokawa S."/>
            <person name="Ichikawa Y."/>
            <person name="Idonuma A."/>
            <person name="Iijima M."/>
            <person name="Ikeda M."/>
            <person name="Ikeno M."/>
            <person name="Ito K."/>
            <person name="Ito S."/>
            <person name="Ito T."/>
            <person name="Ito Y."/>
            <person name="Ito Y."/>
            <person name="Iwabuchi A."/>
            <person name="Kamiya K."/>
            <person name="Karasawa W."/>
            <person name="Kurita K."/>
            <person name="Katagiri S."/>
            <person name="Kikuta A."/>
            <person name="Kobayashi H."/>
            <person name="Kobayashi N."/>
            <person name="Machita K."/>
            <person name="Maehara T."/>
            <person name="Masukawa M."/>
            <person name="Mizubayashi T."/>
            <person name="Mukai Y."/>
            <person name="Nagasaki H."/>
            <person name="Nagata Y."/>
            <person name="Naito S."/>
            <person name="Nakashima M."/>
            <person name="Nakama Y."/>
            <person name="Nakamichi Y."/>
            <person name="Nakamura M."/>
            <person name="Meguro A."/>
            <person name="Negishi M."/>
            <person name="Ohta I."/>
            <person name="Ohta T."/>
            <person name="Okamoto M."/>
            <person name="Ono N."/>
            <person name="Saji S."/>
            <person name="Sakaguchi M."/>
            <person name="Sakai K."/>
            <person name="Shibata M."/>
            <person name="Shimokawa T."/>
            <person name="Song J."/>
            <person name="Takazaki Y."/>
            <person name="Terasawa K."/>
            <person name="Tsugane M."/>
            <person name="Tsuji K."/>
            <person name="Ueda S."/>
            <person name="Waki K."/>
            <person name="Yamagata H."/>
            <person name="Yamamoto M."/>
            <person name="Yamamoto S."/>
            <person name="Yamane H."/>
            <person name="Yoshiki S."/>
            <person name="Yoshihara R."/>
            <person name="Yukawa K."/>
            <person name="Zhong H."/>
            <person name="Yano M."/>
            <person name="Yuan Q."/>
            <person name="Ouyang S."/>
            <person name="Liu J."/>
            <person name="Jones K.M."/>
            <person name="Gansberger K."/>
            <person name="Moffat K."/>
            <person name="Hill J."/>
            <person name="Bera J."/>
            <person name="Fadrosh D."/>
            <person name="Jin S."/>
            <person name="Johri S."/>
            <person name="Kim M."/>
            <person name="Overton L."/>
            <person name="Reardon M."/>
            <person name="Tsitrin T."/>
            <person name="Vuong H."/>
            <person name="Weaver B."/>
            <person name="Ciecko A."/>
            <person name="Tallon L."/>
            <person name="Jackson J."/>
            <person name="Pai G."/>
            <person name="Aken S.V."/>
            <person name="Utterback T."/>
            <person name="Reidmuller S."/>
            <person name="Feldblyum T."/>
            <person name="Hsiao J."/>
            <person name="Zismann V."/>
            <person name="Iobst S."/>
            <person name="de Vazeille A.R."/>
            <person name="Buell C.R."/>
            <person name="Ying K."/>
            <person name="Li Y."/>
            <person name="Lu T."/>
            <person name="Huang Y."/>
            <person name="Zhao Q."/>
            <person name="Feng Q."/>
            <person name="Zhang L."/>
            <person name="Zhu J."/>
            <person name="Weng Q."/>
            <person name="Mu J."/>
            <person name="Lu Y."/>
            <person name="Fan D."/>
            <person name="Liu Y."/>
            <person name="Guan J."/>
            <person name="Zhang Y."/>
            <person name="Yu S."/>
            <person name="Liu X."/>
            <person name="Zhang Y."/>
            <person name="Hong G."/>
            <person name="Han B."/>
            <person name="Choisne N."/>
            <person name="Demange N."/>
            <person name="Orjeda G."/>
            <person name="Samain S."/>
            <person name="Cattolico L."/>
            <person name="Pelletier E."/>
            <person name="Couloux A."/>
            <person name="Segurens B."/>
            <person name="Wincker P."/>
            <person name="D'Hont A."/>
            <person name="Scarpelli C."/>
            <person name="Weissenbach J."/>
            <person name="Salanoubat M."/>
            <person name="Quetier F."/>
            <person name="Yu Y."/>
            <person name="Kim H.R."/>
            <person name="Rambo T."/>
            <person name="Currie J."/>
            <person name="Collura K."/>
            <person name="Luo M."/>
            <person name="Yang T."/>
            <person name="Ammiraju J.S.S."/>
            <person name="Engler F."/>
            <person name="Soderlund C."/>
            <person name="Wing R.A."/>
            <person name="Palmer L.E."/>
            <person name="de la Bastide M."/>
            <person name="Spiegel L."/>
            <person name="Nascimento L."/>
            <person name="Zutavern T."/>
            <person name="O'Shaughnessy A."/>
            <person name="Dike S."/>
            <person name="Dedhia N."/>
            <person name="Preston R."/>
            <person name="Balija V."/>
            <person name="McCombie W.R."/>
            <person name="Chow T."/>
            <person name="Chen H."/>
            <person name="Chung M."/>
            <person name="Chen C."/>
            <person name="Shaw J."/>
            <person name="Wu H."/>
            <person name="Hsiao K."/>
            <person name="Chao Y."/>
            <person name="Chu M."/>
            <person name="Cheng C."/>
            <person name="Hour A."/>
            <person name="Lee P."/>
            <person name="Lin S."/>
            <person name="Lin Y."/>
            <person name="Liou J."/>
            <person name="Liu S."/>
            <person name="Hsing Y."/>
            <person name="Raghuvanshi S."/>
            <person name="Mohanty A."/>
            <person name="Bharti A.K."/>
            <person name="Gaur A."/>
            <person name="Gupta V."/>
            <person name="Kumar D."/>
            <person name="Ravi V."/>
            <person name="Vij S."/>
            <person name="Kapur A."/>
            <person name="Khurana P."/>
            <person name="Khurana P."/>
            <person name="Khurana J.P."/>
            <person name="Tyagi A.K."/>
            <person name="Gaikwad K."/>
            <person name="Singh A."/>
            <person name="Dalal V."/>
            <person name="Srivastava S."/>
            <person name="Dixit A."/>
            <person name="Pal A.K."/>
            <person name="Ghazi I.A."/>
            <person name="Yadav M."/>
            <person name="Pandit A."/>
            <person name="Bhargava A."/>
            <person name="Sureshbabu K."/>
            <person name="Batra K."/>
            <person name="Sharma T.R."/>
            <person name="Mohapatra T."/>
            <person name="Singh N.K."/>
            <person name="Messing J."/>
            <person name="Nelson A.B."/>
            <person name="Fuks G."/>
            <person name="Kavchok S."/>
            <person name="Keizer G."/>
            <person name="Linton E."/>
            <person name="Llaca V."/>
            <person name="Song R."/>
            <person name="Tanyolac B."/>
            <person name="Young S."/>
            <person name="Ho-Il K."/>
            <person name="Hahn J.H."/>
            <person name="Sangsakoo G."/>
            <person name="Vanavichit A."/>
            <person name="de Mattos Luiz.A.T."/>
            <person name="Zimmer P.D."/>
            <person name="Malone G."/>
            <person name="Dellagostin O."/>
            <person name="de Oliveira A.C."/>
            <person name="Bevan M."/>
            <person name="Bancroft I."/>
            <person name="Minx P."/>
            <person name="Cordum H."/>
            <person name="Wilson R."/>
            <person name="Cheng Z."/>
            <person name="Jin W."/>
            <person name="Jiang J."/>
            <person name="Leong S.A."/>
            <person name="Iwama H."/>
            <person name="Gojobori T."/>
            <person name="Itoh T."/>
            <person name="Niimura Y."/>
            <person name="Fujii Y."/>
            <person name="Habara T."/>
            <person name="Sakai H."/>
            <person name="Sato Y."/>
            <person name="Wilson G."/>
            <person name="Kumar K."/>
            <person name="McCouch S."/>
            <person name="Juretic N."/>
            <person name="Hoen D."/>
            <person name="Wright S."/>
            <person name="Bruskiewich R."/>
            <person name="Bureau T."/>
            <person name="Miyao A."/>
            <person name="Hirochika H."/>
            <person name="Nishikawa T."/>
            <person name="Kadowaki K."/>
            <person name="Sugiura M."/>
            <person name="Burr B."/>
            <person name="Sasaki T."/>
        </authorList>
    </citation>
    <scope>NUCLEOTIDE SEQUENCE [LARGE SCALE GENOMIC DNA]</scope>
    <source>
        <strain evidence="2">cv. Nipponbare</strain>
    </source>
</reference>
<evidence type="ECO:0000313" key="1">
    <source>
        <dbReference type="EMBL" id="BAS82334.1"/>
    </source>
</evidence>
<keyword evidence="2" id="KW-1185">Reference proteome</keyword>
<dbReference type="PaxDb" id="39947-A0A0P0VT19"/>
<protein>
    <submittedName>
        <fullName evidence="1">Os03g0151850 protein</fullName>
    </submittedName>
</protein>
<reference evidence="1 2" key="2">
    <citation type="journal article" date="2013" name="Plant Cell Physiol.">
        <title>Rice Annotation Project Database (RAP-DB): an integrative and interactive database for rice genomics.</title>
        <authorList>
            <person name="Sakai H."/>
            <person name="Lee S.S."/>
            <person name="Tanaka T."/>
            <person name="Numa H."/>
            <person name="Kim J."/>
            <person name="Kawahara Y."/>
            <person name="Wakimoto H."/>
            <person name="Yang C.C."/>
            <person name="Iwamoto M."/>
            <person name="Abe T."/>
            <person name="Yamada Y."/>
            <person name="Muto A."/>
            <person name="Inokuchi H."/>
            <person name="Ikemura T."/>
            <person name="Matsumoto T."/>
            <person name="Sasaki T."/>
            <person name="Itoh T."/>
        </authorList>
    </citation>
    <scope>NUCLEOTIDE SEQUENCE [LARGE SCALE GENOMIC DNA]</scope>
    <source>
        <strain evidence="2">cv. Nipponbare</strain>
    </source>
</reference>
<dbReference type="AlphaFoldDB" id="A0A0P0VT19"/>
<evidence type="ECO:0000313" key="2">
    <source>
        <dbReference type="Proteomes" id="UP000059680"/>
    </source>
</evidence>
<name>A0A0P0VT19_ORYSJ</name>
<organism evidence="1 2">
    <name type="scientific">Oryza sativa subsp. japonica</name>
    <name type="common">Rice</name>
    <dbReference type="NCBI Taxonomy" id="39947"/>
    <lineage>
        <taxon>Eukaryota</taxon>
        <taxon>Viridiplantae</taxon>
        <taxon>Streptophyta</taxon>
        <taxon>Embryophyta</taxon>
        <taxon>Tracheophyta</taxon>
        <taxon>Spermatophyta</taxon>
        <taxon>Magnoliopsida</taxon>
        <taxon>Liliopsida</taxon>
        <taxon>Poales</taxon>
        <taxon>Poaceae</taxon>
        <taxon>BOP clade</taxon>
        <taxon>Oryzoideae</taxon>
        <taxon>Oryzeae</taxon>
        <taxon>Oryzinae</taxon>
        <taxon>Oryza</taxon>
        <taxon>Oryza sativa</taxon>
    </lineage>
</organism>
<dbReference type="InParanoid" id="A0A0P0VT19"/>
<proteinExistence type="predicted"/>
<gene>
    <name evidence="1" type="ordered locus">Os03g0151850</name>
    <name evidence="1" type="ORF">OSNPB_030151850</name>
</gene>